<evidence type="ECO:0000256" key="8">
    <source>
        <dbReference type="ARBA" id="ARBA00023143"/>
    </source>
</evidence>
<dbReference type="NCBIfam" id="TIGR01400">
    <property type="entry name" value="fliR"/>
    <property type="match status" value="1"/>
</dbReference>
<keyword evidence="11" id="KW-0969">Cilium</keyword>
<comment type="subcellular location">
    <subcellularLocation>
        <location evidence="10">Cell membrane</location>
        <topology evidence="10">Multi-pass membrane protein</topology>
    </subcellularLocation>
    <subcellularLocation>
        <location evidence="10">Bacterial flagellum basal body</location>
    </subcellularLocation>
</comment>
<feature type="transmembrane region" description="Helical" evidence="10">
    <location>
        <begin position="179"/>
        <end position="201"/>
    </location>
</feature>
<evidence type="ECO:0000256" key="7">
    <source>
        <dbReference type="ARBA" id="ARBA00023136"/>
    </source>
</evidence>
<evidence type="ECO:0000256" key="6">
    <source>
        <dbReference type="ARBA" id="ARBA00022989"/>
    </source>
</evidence>
<dbReference type="GO" id="GO:0009425">
    <property type="term" value="C:bacterial-type flagellum basal body"/>
    <property type="evidence" value="ECO:0007669"/>
    <property type="project" value="UniProtKB-SubCell"/>
</dbReference>
<keyword evidence="11" id="KW-0966">Cell projection</keyword>
<dbReference type="GO" id="GO:0005886">
    <property type="term" value="C:plasma membrane"/>
    <property type="evidence" value="ECO:0007669"/>
    <property type="project" value="UniProtKB-SubCell"/>
</dbReference>
<keyword evidence="8 10" id="KW-0975">Bacterial flagellum</keyword>
<dbReference type="PRINTS" id="PR00953">
    <property type="entry name" value="TYPE3IMRPROT"/>
</dbReference>
<evidence type="ECO:0000256" key="2">
    <source>
        <dbReference type="ARBA" id="ARBA00009772"/>
    </source>
</evidence>
<dbReference type="RefSeq" id="WP_246908425.1">
    <property type="nucleotide sequence ID" value="NZ_JALJRB010000012.1"/>
</dbReference>
<feature type="transmembrane region" description="Helical" evidence="10">
    <location>
        <begin position="12"/>
        <end position="31"/>
    </location>
</feature>
<keyword evidence="4 10" id="KW-1003">Cell membrane</keyword>
<evidence type="ECO:0000256" key="10">
    <source>
        <dbReference type="RuleBase" id="RU362071"/>
    </source>
</evidence>
<keyword evidence="7 10" id="KW-0472">Membrane</keyword>
<keyword evidence="11" id="KW-0282">Flagellum</keyword>
<name>A0AA41R5B5_9BACT</name>
<dbReference type="Pfam" id="PF01311">
    <property type="entry name" value="Bac_export_1"/>
    <property type="match status" value="1"/>
</dbReference>
<dbReference type="InterPro" id="IPR002010">
    <property type="entry name" value="T3SS_IM_R"/>
</dbReference>
<dbReference type="PANTHER" id="PTHR30065:SF1">
    <property type="entry name" value="SURFACE PRESENTATION OF ANTIGENS PROTEIN SPAR"/>
    <property type="match status" value="1"/>
</dbReference>
<comment type="function">
    <text evidence="1 10">Role in flagellar biosynthesis.</text>
</comment>
<feature type="transmembrane region" description="Helical" evidence="10">
    <location>
        <begin position="38"/>
        <end position="56"/>
    </location>
</feature>
<evidence type="ECO:0000313" key="11">
    <source>
        <dbReference type="EMBL" id="MCJ8501295.1"/>
    </source>
</evidence>
<protein>
    <recommendedName>
        <fullName evidence="3 9">Flagellar biosynthetic protein FliR</fullName>
    </recommendedName>
</protein>
<keyword evidence="5 10" id="KW-0812">Transmembrane</keyword>
<organism evidence="11 12">
    <name type="scientific">Desulfatitalea alkaliphila</name>
    <dbReference type="NCBI Taxonomy" id="2929485"/>
    <lineage>
        <taxon>Bacteria</taxon>
        <taxon>Pseudomonadati</taxon>
        <taxon>Thermodesulfobacteriota</taxon>
        <taxon>Desulfobacteria</taxon>
        <taxon>Desulfobacterales</taxon>
        <taxon>Desulfosarcinaceae</taxon>
        <taxon>Desulfatitalea</taxon>
    </lineage>
</organism>
<sequence>MVTLGLPFDQVQMFLFVLVRVAAILFTLPFLEARNVPVLVKASLAVAMSVLLVPRLDIVVPSLLASPWLLAMGLLAEVGVGLAVGLTLQLLIAGIQLAGQLAGFQMGFAIANVMDPASSLQIPILSQFLNLFALLIFFALNIHHYFIMALMSSFERIPPFAARFDEQLMPLFMSLSGDVFVVALKVGAPITVALLLSNVALGLTARTVPQMQLFIVAMPLKILMGIFFLGLSLPFCAAYFHRAFVDLGQTVIGMMRLFQ</sequence>
<accession>A0AA41R5B5</accession>
<dbReference type="AlphaFoldDB" id="A0AA41R5B5"/>
<reference evidence="11" key="1">
    <citation type="submission" date="2022-04" db="EMBL/GenBank/DDBJ databases">
        <title>Desulfatitalea alkaliphila sp. nov., a novel anaerobic sulfate-reducing bacterium isolated from terrestrial mud volcano, Taman Peninsula, Russia.</title>
        <authorList>
            <person name="Khomyakova M.A."/>
            <person name="Merkel A.Y."/>
            <person name="Slobodkin A.I."/>
        </authorList>
    </citation>
    <scope>NUCLEOTIDE SEQUENCE</scope>
    <source>
        <strain evidence="11">M08but</strain>
    </source>
</reference>
<feature type="transmembrane region" description="Helical" evidence="10">
    <location>
        <begin position="213"/>
        <end position="233"/>
    </location>
</feature>
<feature type="transmembrane region" description="Helical" evidence="10">
    <location>
        <begin position="68"/>
        <end position="92"/>
    </location>
</feature>
<keyword evidence="12" id="KW-1185">Reference proteome</keyword>
<comment type="caution">
    <text evidence="11">The sequence shown here is derived from an EMBL/GenBank/DDBJ whole genome shotgun (WGS) entry which is preliminary data.</text>
</comment>
<dbReference type="InterPro" id="IPR006303">
    <property type="entry name" value="FliR"/>
</dbReference>
<evidence type="ECO:0000256" key="3">
    <source>
        <dbReference type="ARBA" id="ARBA00021717"/>
    </source>
</evidence>
<proteinExistence type="inferred from homology"/>
<keyword evidence="6 10" id="KW-1133">Transmembrane helix</keyword>
<evidence type="ECO:0000313" key="12">
    <source>
        <dbReference type="Proteomes" id="UP001165427"/>
    </source>
</evidence>
<dbReference type="PANTHER" id="PTHR30065">
    <property type="entry name" value="FLAGELLAR BIOSYNTHETIC PROTEIN FLIR"/>
    <property type="match status" value="1"/>
</dbReference>
<dbReference type="GO" id="GO:0006605">
    <property type="term" value="P:protein targeting"/>
    <property type="evidence" value="ECO:0007669"/>
    <property type="project" value="UniProtKB-UniRule"/>
</dbReference>
<evidence type="ECO:0000256" key="9">
    <source>
        <dbReference type="NCBIfam" id="TIGR01400"/>
    </source>
</evidence>
<evidence type="ECO:0000256" key="5">
    <source>
        <dbReference type="ARBA" id="ARBA00022692"/>
    </source>
</evidence>
<dbReference type="Proteomes" id="UP001165427">
    <property type="component" value="Unassembled WGS sequence"/>
</dbReference>
<dbReference type="GO" id="GO:0044780">
    <property type="term" value="P:bacterial-type flagellum assembly"/>
    <property type="evidence" value="ECO:0007669"/>
    <property type="project" value="UniProtKB-UniRule"/>
</dbReference>
<dbReference type="EMBL" id="JALJRB010000012">
    <property type="protein sequence ID" value="MCJ8501295.1"/>
    <property type="molecule type" value="Genomic_DNA"/>
</dbReference>
<gene>
    <name evidence="11" type="primary">fliR</name>
    <name evidence="11" type="ORF">MRX98_11990</name>
</gene>
<feature type="transmembrane region" description="Helical" evidence="10">
    <location>
        <begin position="128"/>
        <end position="147"/>
    </location>
</feature>
<evidence type="ECO:0000256" key="1">
    <source>
        <dbReference type="ARBA" id="ARBA00002578"/>
    </source>
</evidence>
<evidence type="ECO:0000256" key="4">
    <source>
        <dbReference type="ARBA" id="ARBA00022475"/>
    </source>
</evidence>
<comment type="similarity">
    <text evidence="2 10">Belongs to the FliR/MopE/SpaR family.</text>
</comment>